<evidence type="ECO:0000313" key="7">
    <source>
        <dbReference type="EMBL" id="MCM2680656.1"/>
    </source>
</evidence>
<keyword evidence="4 6" id="KW-1133">Transmembrane helix</keyword>
<feature type="transmembrane region" description="Helical" evidence="6">
    <location>
        <begin position="78"/>
        <end position="99"/>
    </location>
</feature>
<feature type="transmembrane region" description="Helical" evidence="6">
    <location>
        <begin position="317"/>
        <end position="337"/>
    </location>
</feature>
<keyword evidence="5 6" id="KW-0472">Membrane</keyword>
<evidence type="ECO:0000256" key="2">
    <source>
        <dbReference type="ARBA" id="ARBA00022475"/>
    </source>
</evidence>
<dbReference type="Proteomes" id="UP001165393">
    <property type="component" value="Unassembled WGS sequence"/>
</dbReference>
<gene>
    <name evidence="7" type="ORF">NAF29_13385</name>
</gene>
<dbReference type="GO" id="GO:0005436">
    <property type="term" value="F:sodium:phosphate symporter activity"/>
    <property type="evidence" value="ECO:0007669"/>
    <property type="project" value="InterPro"/>
</dbReference>
<feature type="transmembrane region" description="Helical" evidence="6">
    <location>
        <begin position="246"/>
        <end position="263"/>
    </location>
</feature>
<sequence length="380" mass="39638">MTHASDDYKRHQWLKWVGVALSTYFILVAVNTIGNGFKEISGGSDGAQQIFEFASHPVAALLLGVIATSLVQSSSTVTSVIVGLVAGGLPLSMAVPMIMGANIGTTVTNTIVSLGHLKQGQEFRRAFAASTIHDFFNWLAVLLLLPLELAFGFLEKSASAIVSLFIGSENLSMSGLNFMKPLLSPADRMIEFSVSGLSGTSAALAMIIMGMGMILCAVTFLSRLLRAVMVGRAKLLLQKALGRGPLSGVASGAAVTVLVQSSSTTTSLIVPLVGSGTLSLREVYPFTLGANIGTTITAILAATAITGPVAHAAMTIAVIHLLFNISSTLLIYGIPMLRNIPLWCAEKLSELAASPRQWVAAGYLASAFFAIPGGILAVSN</sequence>
<keyword evidence="3 6" id="KW-0812">Transmembrane</keyword>
<dbReference type="Pfam" id="PF02690">
    <property type="entry name" value="Na_Pi_cotrans"/>
    <property type="match status" value="2"/>
</dbReference>
<feature type="transmembrane region" description="Helical" evidence="6">
    <location>
        <begin position="161"/>
        <end position="179"/>
    </location>
</feature>
<feature type="transmembrane region" description="Helical" evidence="6">
    <location>
        <begin position="283"/>
        <end position="305"/>
    </location>
</feature>
<dbReference type="InterPro" id="IPR003841">
    <property type="entry name" value="Na/Pi_transpt"/>
</dbReference>
<name>A0AA41W878_9GAMM</name>
<dbReference type="PANTHER" id="PTHR10010:SF46">
    <property type="entry name" value="SODIUM-DEPENDENT PHOSPHATE TRANSPORT PROTEIN 2B"/>
    <property type="match status" value="1"/>
</dbReference>
<comment type="caution">
    <text evidence="7">The sequence shown here is derived from an EMBL/GenBank/DDBJ whole genome shotgun (WGS) entry which is preliminary data.</text>
</comment>
<feature type="transmembrane region" description="Helical" evidence="6">
    <location>
        <begin position="135"/>
        <end position="154"/>
    </location>
</feature>
<evidence type="ECO:0000256" key="3">
    <source>
        <dbReference type="ARBA" id="ARBA00022692"/>
    </source>
</evidence>
<dbReference type="AlphaFoldDB" id="A0AA41W878"/>
<comment type="subcellular location">
    <subcellularLocation>
        <location evidence="1">Cell membrane</location>
        <topology evidence="1">Multi-pass membrane protein</topology>
    </subcellularLocation>
</comment>
<evidence type="ECO:0000256" key="6">
    <source>
        <dbReference type="SAM" id="Phobius"/>
    </source>
</evidence>
<feature type="transmembrane region" description="Helical" evidence="6">
    <location>
        <begin position="199"/>
        <end position="225"/>
    </location>
</feature>
<evidence type="ECO:0000256" key="5">
    <source>
        <dbReference type="ARBA" id="ARBA00023136"/>
    </source>
</evidence>
<organism evidence="7 8">
    <name type="scientific">Echinimonas agarilytica</name>
    <dbReference type="NCBI Taxonomy" id="1215918"/>
    <lineage>
        <taxon>Bacteria</taxon>
        <taxon>Pseudomonadati</taxon>
        <taxon>Pseudomonadota</taxon>
        <taxon>Gammaproteobacteria</taxon>
        <taxon>Alteromonadales</taxon>
        <taxon>Echinimonadaceae</taxon>
        <taxon>Echinimonas</taxon>
    </lineage>
</organism>
<reference evidence="7 8" key="1">
    <citation type="journal article" date="2013" name="Antonie Van Leeuwenhoek">
        <title>Echinimonas agarilytica gen. nov., sp. nov., a new gammaproteobacterium isolated from the sea urchin Strongylocentrotus intermedius.</title>
        <authorList>
            <person name="Nedashkovskaya O.I."/>
            <person name="Stenkova A.M."/>
            <person name="Zhukova N.V."/>
            <person name="Van Trappen S."/>
            <person name="Lee J.S."/>
            <person name="Kim S.B."/>
        </authorList>
    </citation>
    <scope>NUCLEOTIDE SEQUENCE [LARGE SCALE GENOMIC DNA]</scope>
    <source>
        <strain evidence="7 8">KMM 6351</strain>
    </source>
</reference>
<protein>
    <submittedName>
        <fullName evidence="7">Na/Pi symporter</fullName>
    </submittedName>
</protein>
<dbReference type="PANTHER" id="PTHR10010">
    <property type="entry name" value="SOLUTE CARRIER FAMILY 34 SODIUM PHOSPHATE , MEMBER 2-RELATED"/>
    <property type="match status" value="1"/>
</dbReference>
<feature type="transmembrane region" description="Helical" evidence="6">
    <location>
        <begin position="12"/>
        <end position="33"/>
    </location>
</feature>
<evidence type="ECO:0000256" key="1">
    <source>
        <dbReference type="ARBA" id="ARBA00004651"/>
    </source>
</evidence>
<dbReference type="RefSeq" id="WP_251262142.1">
    <property type="nucleotide sequence ID" value="NZ_JAMQGP010000007.1"/>
</dbReference>
<dbReference type="NCBIfam" id="NF037997">
    <property type="entry name" value="Na_Pi_symport"/>
    <property type="match status" value="1"/>
</dbReference>
<keyword evidence="2" id="KW-1003">Cell membrane</keyword>
<keyword evidence="8" id="KW-1185">Reference proteome</keyword>
<evidence type="ECO:0000256" key="4">
    <source>
        <dbReference type="ARBA" id="ARBA00022989"/>
    </source>
</evidence>
<accession>A0AA41W878</accession>
<dbReference type="EMBL" id="JAMQGP010000007">
    <property type="protein sequence ID" value="MCM2680656.1"/>
    <property type="molecule type" value="Genomic_DNA"/>
</dbReference>
<feature type="transmembrane region" description="Helical" evidence="6">
    <location>
        <begin position="357"/>
        <end position="378"/>
    </location>
</feature>
<proteinExistence type="predicted"/>
<feature type="transmembrane region" description="Helical" evidence="6">
    <location>
        <begin position="53"/>
        <end position="71"/>
    </location>
</feature>
<dbReference type="GO" id="GO:0005886">
    <property type="term" value="C:plasma membrane"/>
    <property type="evidence" value="ECO:0007669"/>
    <property type="project" value="UniProtKB-SubCell"/>
</dbReference>
<evidence type="ECO:0000313" key="8">
    <source>
        <dbReference type="Proteomes" id="UP001165393"/>
    </source>
</evidence>
<dbReference type="GO" id="GO:0044341">
    <property type="term" value="P:sodium-dependent phosphate transport"/>
    <property type="evidence" value="ECO:0007669"/>
    <property type="project" value="InterPro"/>
</dbReference>